<keyword evidence="1" id="KW-0560">Oxidoreductase</keyword>
<dbReference type="Gene3D" id="2.30.110.10">
    <property type="entry name" value="Electron Transport, Fmn-binding Protein, Chain A"/>
    <property type="match status" value="1"/>
</dbReference>
<dbReference type="EMBL" id="DSGB01000004">
    <property type="protein sequence ID" value="HER95757.1"/>
    <property type="molecule type" value="Genomic_DNA"/>
</dbReference>
<evidence type="ECO:0000313" key="3">
    <source>
        <dbReference type="EMBL" id="HER95757.1"/>
    </source>
</evidence>
<proteinExistence type="predicted"/>
<reference evidence="3" key="1">
    <citation type="journal article" date="2020" name="mSystems">
        <title>Genome- and Community-Level Interaction Insights into Carbon Utilization and Element Cycling Functions of Hydrothermarchaeota in Hydrothermal Sediment.</title>
        <authorList>
            <person name="Zhou Z."/>
            <person name="Liu Y."/>
            <person name="Xu W."/>
            <person name="Pan J."/>
            <person name="Luo Z.H."/>
            <person name="Li M."/>
        </authorList>
    </citation>
    <scope>NUCLEOTIDE SEQUENCE [LARGE SCALE GENOMIC DNA]</scope>
    <source>
        <strain evidence="3">SpSt-143</strain>
    </source>
</reference>
<gene>
    <name evidence="3" type="ORF">ENO59_04480</name>
</gene>
<organism evidence="3">
    <name type="scientific">Rhodothermus marinus</name>
    <name type="common">Rhodothermus obamensis</name>
    <dbReference type="NCBI Taxonomy" id="29549"/>
    <lineage>
        <taxon>Bacteria</taxon>
        <taxon>Pseudomonadati</taxon>
        <taxon>Rhodothermota</taxon>
        <taxon>Rhodothermia</taxon>
        <taxon>Rhodothermales</taxon>
        <taxon>Rhodothermaceae</taxon>
        <taxon>Rhodothermus</taxon>
    </lineage>
</organism>
<dbReference type="GO" id="GO:0010181">
    <property type="term" value="F:FMN binding"/>
    <property type="evidence" value="ECO:0007669"/>
    <property type="project" value="InterPro"/>
</dbReference>
<protein>
    <submittedName>
        <fullName evidence="3">Flavin reductase</fullName>
    </submittedName>
</protein>
<dbReference type="Pfam" id="PF01613">
    <property type="entry name" value="Flavin_Reduct"/>
    <property type="match status" value="1"/>
</dbReference>
<dbReference type="InterPro" id="IPR012349">
    <property type="entry name" value="Split_barrel_FMN-bd"/>
</dbReference>
<name>A0A7V2AZY3_RHOMR</name>
<dbReference type="PANTHER" id="PTHR30466">
    <property type="entry name" value="FLAVIN REDUCTASE"/>
    <property type="match status" value="1"/>
</dbReference>
<dbReference type="AlphaFoldDB" id="A0A7V2AZY3"/>
<sequence length="178" mass="19519">MASLSRGEAFRQVMRRVPSPVTVVTAATAEEMRGITIGSFTSVSLNPPLISFNVSHRARMHAVLLKAERFAVHLLRAEQVYLSQRFAEPGLSGAEQFAGLAYRVEGHGMPILEGVLAVLYCRPYSRLEAGDHTIFVGEVYDLEAHEDGLPVLYYNRAYRVVGETLAPGPAIDHETPAP</sequence>
<dbReference type="InterPro" id="IPR002563">
    <property type="entry name" value="Flavin_Rdtase-like_dom"/>
</dbReference>
<dbReference type="GO" id="GO:0042602">
    <property type="term" value="F:riboflavin reductase (NADPH) activity"/>
    <property type="evidence" value="ECO:0007669"/>
    <property type="project" value="TreeGrafter"/>
</dbReference>
<feature type="domain" description="Flavin reductase like" evidence="2">
    <location>
        <begin position="14"/>
        <end position="160"/>
    </location>
</feature>
<comment type="caution">
    <text evidence="3">The sequence shown here is derived from an EMBL/GenBank/DDBJ whole genome shotgun (WGS) entry which is preliminary data.</text>
</comment>
<dbReference type="InterPro" id="IPR050268">
    <property type="entry name" value="NADH-dep_flavin_reductase"/>
</dbReference>
<accession>A0A7V2AZY3</accession>
<evidence type="ECO:0000256" key="1">
    <source>
        <dbReference type="ARBA" id="ARBA00023002"/>
    </source>
</evidence>
<dbReference type="SUPFAM" id="SSF50475">
    <property type="entry name" value="FMN-binding split barrel"/>
    <property type="match status" value="1"/>
</dbReference>
<dbReference type="SMART" id="SM00903">
    <property type="entry name" value="Flavin_Reduct"/>
    <property type="match status" value="1"/>
</dbReference>
<dbReference type="PANTHER" id="PTHR30466:SF1">
    <property type="entry name" value="FMN REDUCTASE (NADH) RUTF"/>
    <property type="match status" value="1"/>
</dbReference>
<evidence type="ECO:0000259" key="2">
    <source>
        <dbReference type="SMART" id="SM00903"/>
    </source>
</evidence>